<evidence type="ECO:0000256" key="3">
    <source>
        <dbReference type="ARBA" id="ARBA00022475"/>
    </source>
</evidence>
<dbReference type="Proteomes" id="UP000295325">
    <property type="component" value="Unassembled WGS sequence"/>
</dbReference>
<evidence type="ECO:0000313" key="9">
    <source>
        <dbReference type="Proteomes" id="UP000295325"/>
    </source>
</evidence>
<dbReference type="PANTHER" id="PTHR43549:SF2">
    <property type="entry name" value="MULTIDRUG RESISTANCE PROTEIN NORM-RELATED"/>
    <property type="match status" value="1"/>
</dbReference>
<keyword evidence="3" id="KW-1003">Cell membrane</keyword>
<name>A0A4R7KT02_9CLOT</name>
<evidence type="ECO:0000256" key="5">
    <source>
        <dbReference type="ARBA" id="ARBA00022989"/>
    </source>
</evidence>
<evidence type="ECO:0000256" key="2">
    <source>
        <dbReference type="ARBA" id="ARBA00022448"/>
    </source>
</evidence>
<keyword evidence="4 7" id="KW-0812">Transmembrane</keyword>
<dbReference type="RefSeq" id="WP_243116379.1">
    <property type="nucleotide sequence ID" value="NZ_SOAZ01000003.1"/>
</dbReference>
<evidence type="ECO:0000313" key="8">
    <source>
        <dbReference type="EMBL" id="TDT62842.1"/>
    </source>
</evidence>
<keyword evidence="9" id="KW-1185">Reference proteome</keyword>
<proteinExistence type="predicted"/>
<evidence type="ECO:0000256" key="6">
    <source>
        <dbReference type="ARBA" id="ARBA00023136"/>
    </source>
</evidence>
<sequence length="168" mass="18834">MNVGAGQGDKARRSCFEGCIISAITAAILIAIVVPLSPYLTILFTHEQDVLDIANKSLHIYTYSVVGFGICMVEQGAFIGLGRTGIPLIMSILRIWLLRYVFILATEHVLGFYSVFWGNLFSNYMTAIITTILIMRIKWVSTISHNYIKNDNSIKEPAIRKYQQTHSS</sequence>
<organism evidence="8 9">
    <name type="scientific">Fonticella tunisiensis</name>
    <dbReference type="NCBI Taxonomy" id="1096341"/>
    <lineage>
        <taxon>Bacteria</taxon>
        <taxon>Bacillati</taxon>
        <taxon>Bacillota</taxon>
        <taxon>Clostridia</taxon>
        <taxon>Eubacteriales</taxon>
        <taxon>Clostridiaceae</taxon>
        <taxon>Fonticella</taxon>
    </lineage>
</organism>
<dbReference type="GO" id="GO:0005886">
    <property type="term" value="C:plasma membrane"/>
    <property type="evidence" value="ECO:0007669"/>
    <property type="project" value="UniProtKB-SubCell"/>
</dbReference>
<dbReference type="GO" id="GO:0015297">
    <property type="term" value="F:antiporter activity"/>
    <property type="evidence" value="ECO:0007669"/>
    <property type="project" value="InterPro"/>
</dbReference>
<dbReference type="InterPro" id="IPR052031">
    <property type="entry name" value="Membrane_Transporter-Flippase"/>
</dbReference>
<evidence type="ECO:0000256" key="4">
    <source>
        <dbReference type="ARBA" id="ARBA00022692"/>
    </source>
</evidence>
<evidence type="ECO:0000256" key="1">
    <source>
        <dbReference type="ARBA" id="ARBA00004651"/>
    </source>
</evidence>
<keyword evidence="2" id="KW-0813">Transport</keyword>
<feature type="transmembrane region" description="Helical" evidence="7">
    <location>
        <begin position="121"/>
        <end position="139"/>
    </location>
</feature>
<keyword evidence="5 7" id="KW-1133">Transmembrane helix</keyword>
<dbReference type="PANTHER" id="PTHR43549">
    <property type="entry name" value="MULTIDRUG RESISTANCE PROTEIN YPNP-RELATED"/>
    <property type="match status" value="1"/>
</dbReference>
<feature type="transmembrane region" description="Helical" evidence="7">
    <location>
        <begin position="20"/>
        <end position="40"/>
    </location>
</feature>
<comment type="caution">
    <text evidence="8">The sequence shown here is derived from an EMBL/GenBank/DDBJ whole genome shotgun (WGS) entry which is preliminary data.</text>
</comment>
<dbReference type="EMBL" id="SOAZ01000003">
    <property type="protein sequence ID" value="TDT62842.1"/>
    <property type="molecule type" value="Genomic_DNA"/>
</dbReference>
<feature type="transmembrane region" description="Helical" evidence="7">
    <location>
        <begin position="60"/>
        <end position="81"/>
    </location>
</feature>
<dbReference type="InterPro" id="IPR002528">
    <property type="entry name" value="MATE_fam"/>
</dbReference>
<gene>
    <name evidence="8" type="ORF">EDD71_103119</name>
</gene>
<keyword evidence="6 7" id="KW-0472">Membrane</keyword>
<reference evidence="8 9" key="1">
    <citation type="submission" date="2019-03" db="EMBL/GenBank/DDBJ databases">
        <title>Genomic Encyclopedia of Type Strains, Phase IV (KMG-IV): sequencing the most valuable type-strain genomes for metagenomic binning, comparative biology and taxonomic classification.</title>
        <authorList>
            <person name="Goeker M."/>
        </authorList>
    </citation>
    <scope>NUCLEOTIDE SEQUENCE [LARGE SCALE GENOMIC DNA]</scope>
    <source>
        <strain evidence="8 9">DSM 24455</strain>
    </source>
</reference>
<accession>A0A4R7KT02</accession>
<dbReference type="Pfam" id="PF01554">
    <property type="entry name" value="MatE"/>
    <property type="match status" value="1"/>
</dbReference>
<protein>
    <submittedName>
        <fullName evidence="8">MatE protein</fullName>
    </submittedName>
</protein>
<dbReference type="GO" id="GO:0042910">
    <property type="term" value="F:xenobiotic transmembrane transporter activity"/>
    <property type="evidence" value="ECO:0007669"/>
    <property type="project" value="InterPro"/>
</dbReference>
<dbReference type="AlphaFoldDB" id="A0A4R7KT02"/>
<comment type="subcellular location">
    <subcellularLocation>
        <location evidence="1">Cell membrane</location>
        <topology evidence="1">Multi-pass membrane protein</topology>
    </subcellularLocation>
</comment>
<feature type="transmembrane region" description="Helical" evidence="7">
    <location>
        <begin position="93"/>
        <end position="115"/>
    </location>
</feature>
<evidence type="ECO:0000256" key="7">
    <source>
        <dbReference type="SAM" id="Phobius"/>
    </source>
</evidence>